<keyword evidence="2" id="KW-1003">Cell membrane</keyword>
<comment type="similarity">
    <text evidence="6">Belongs to the ABC-4 integral membrane protein family.</text>
</comment>
<dbReference type="PANTHER" id="PTHR30572">
    <property type="entry name" value="MEMBRANE COMPONENT OF TRANSPORTER-RELATED"/>
    <property type="match status" value="1"/>
</dbReference>
<dbReference type="GO" id="GO:0022857">
    <property type="term" value="F:transmembrane transporter activity"/>
    <property type="evidence" value="ECO:0007669"/>
    <property type="project" value="TreeGrafter"/>
</dbReference>
<feature type="domain" description="ABC3 transporter permease C-terminal" evidence="8">
    <location>
        <begin position="729"/>
        <end position="839"/>
    </location>
</feature>
<feature type="transmembrane region" description="Helical" evidence="7">
    <location>
        <begin position="539"/>
        <end position="561"/>
    </location>
</feature>
<keyword evidence="3 7" id="KW-0812">Transmembrane</keyword>
<proteinExistence type="inferred from homology"/>
<feature type="domain" description="ABC3 transporter permease C-terminal" evidence="8">
    <location>
        <begin position="539"/>
        <end position="645"/>
    </location>
</feature>
<dbReference type="RefSeq" id="WP_166530267.1">
    <property type="nucleotide sequence ID" value="NZ_JAGSOT010000021.1"/>
</dbReference>
<organism evidence="9 10">
    <name type="scientific">Virgibacillus salarius</name>
    <dbReference type="NCBI Taxonomy" id="447199"/>
    <lineage>
        <taxon>Bacteria</taxon>
        <taxon>Bacillati</taxon>
        <taxon>Bacillota</taxon>
        <taxon>Bacilli</taxon>
        <taxon>Bacillales</taxon>
        <taxon>Bacillaceae</taxon>
        <taxon>Virgibacillus</taxon>
    </lineage>
</organism>
<comment type="subcellular location">
    <subcellularLocation>
        <location evidence="1">Cell membrane</location>
        <topology evidence="1">Multi-pass membrane protein</topology>
    </subcellularLocation>
</comment>
<evidence type="ECO:0000256" key="4">
    <source>
        <dbReference type="ARBA" id="ARBA00022989"/>
    </source>
</evidence>
<evidence type="ECO:0000256" key="2">
    <source>
        <dbReference type="ARBA" id="ARBA00022475"/>
    </source>
</evidence>
<evidence type="ECO:0000256" key="7">
    <source>
        <dbReference type="SAM" id="Phobius"/>
    </source>
</evidence>
<dbReference type="AlphaFoldDB" id="A0A941DUQ6"/>
<keyword evidence="4 7" id="KW-1133">Transmembrane helix</keyword>
<evidence type="ECO:0000256" key="6">
    <source>
        <dbReference type="ARBA" id="ARBA00038076"/>
    </source>
</evidence>
<comment type="caution">
    <text evidence="9">The sequence shown here is derived from an EMBL/GenBank/DDBJ whole genome shotgun (WGS) entry which is preliminary data.</text>
</comment>
<feature type="transmembrane region" description="Helical" evidence="7">
    <location>
        <begin position="726"/>
        <end position="751"/>
    </location>
</feature>
<evidence type="ECO:0000256" key="1">
    <source>
        <dbReference type="ARBA" id="ARBA00004651"/>
    </source>
</evidence>
<dbReference type="PANTHER" id="PTHR30572:SF4">
    <property type="entry name" value="ABC TRANSPORTER PERMEASE YTRF"/>
    <property type="match status" value="1"/>
</dbReference>
<dbReference type="Pfam" id="PF02687">
    <property type="entry name" value="FtsX"/>
    <property type="match status" value="2"/>
</dbReference>
<evidence type="ECO:0000256" key="3">
    <source>
        <dbReference type="ARBA" id="ARBA00022692"/>
    </source>
</evidence>
<evidence type="ECO:0000313" key="9">
    <source>
        <dbReference type="EMBL" id="MBR7796086.1"/>
    </source>
</evidence>
<feature type="transmembrane region" description="Helical" evidence="7">
    <location>
        <begin position="772"/>
        <end position="797"/>
    </location>
</feature>
<dbReference type="EMBL" id="JAGSOT010000021">
    <property type="protein sequence ID" value="MBR7796086.1"/>
    <property type="molecule type" value="Genomic_DNA"/>
</dbReference>
<dbReference type="InterPro" id="IPR003838">
    <property type="entry name" value="ABC3_permease_C"/>
</dbReference>
<dbReference type="GO" id="GO:0005886">
    <property type="term" value="C:plasma membrane"/>
    <property type="evidence" value="ECO:0007669"/>
    <property type="project" value="UniProtKB-SubCell"/>
</dbReference>
<sequence>MFRFIWNSWWRNKERFLLLIIGALIVSIGLSYLVGITQASNATIVDELQQRWKSSYHIVVRPPDSRSVTEEQNLLEPNYLSGLSGGITLNQYKEIKKMTDIDVAAPIAMMGYMQNSTQLNQVNYSEPGIYRMTIKETTNTGVKQEVDESNIYFTVNWDVPKDTSEYGVTRFLGDLSYGTNVLIAGIDPKAEAELVGINHAIVNDSEYLNEKDSVKAEEVIDGIKTNKIPVIISNQEYVDGKINYTIEKLELQFGDDPTSVMEKIKEKGGKSYLEKVAGTEVDQFNYTTKEAHQKVVKQISDNINSKDSSWMPYKPSSVNYREVTSPYVERWPFAYEVEPYIVPEDSLLAVNYAYRPISMFGDESSSWPRIQLDFKGVFDPSKLNVSKDPLTELPMETYFPSKAQWVLDDNGKPINPPKKMKPLNNPYGFLTKPPLMLTTLQSAAEILGNEPISAIRLKIKGVKELNKESEQKLQAVAKRIEDKTGLLTDITLGSSPQPALTHIPKVGNEKSIGWVEQPWIKLGSSVTIFQESKVGMSGVIASVIIVAIVYVFSSNIIMMYARKKEFAVLLSIGWRPNQLSKLLFIEATLIGLFVSIISWLILGLIYVMHDIQTSAIRLFLIGIMGITIYVAGAIIPGLLVRKVPPFETMKAGEVSTHKRHLFKTKTILSMSFKNLLTKWKRSILSVISIALPTSLLIFFLFVTFHLRGTMFTTWLGEYVALEVGMMHYVAMGVAIAIAILTTTEIIWQNVAERQPELAVLKAVGWQNRTIRLLVLIEGAISGLIAGLLGIIFAFGMVWGIYHQFPIERIPFFLLTIFIPITTGIVGATLPAKKAVKIQPYEGLTGGVVNSKKTEKNFRYVFSTMGICLFIGIIALLAQAIPDVQESTNNKQSKASDVKGTSGEVKEVFSSDHSQSEIDTTIEKSKKESLQSIVKSATKVFHLGKTYQDGDRRFTFTLLEEAPTDIEKKSEDTKFITISSELVRDKIPLATVIDYQPHITYRLVDDKGFEYEPVDYQVLESENWKGRIRLGSPGKVKLSLTYEVPKDTNNLILKGFHRFWAKSGILVVKMTGKVEQD</sequence>
<evidence type="ECO:0000256" key="5">
    <source>
        <dbReference type="ARBA" id="ARBA00023136"/>
    </source>
</evidence>
<gene>
    <name evidence="9" type="ORF">KCX74_08530</name>
</gene>
<dbReference type="Proteomes" id="UP000675284">
    <property type="component" value="Unassembled WGS sequence"/>
</dbReference>
<feature type="transmembrane region" description="Helical" evidence="7">
    <location>
        <begin position="618"/>
        <end position="640"/>
    </location>
</feature>
<dbReference type="InterPro" id="IPR050250">
    <property type="entry name" value="Macrolide_Exporter_MacB"/>
</dbReference>
<reference evidence="9" key="1">
    <citation type="submission" date="2021-04" db="EMBL/GenBank/DDBJ databases">
        <title>Isolation and polyphasic classification of algal microorganism.</title>
        <authorList>
            <person name="Wang S."/>
        </authorList>
    </citation>
    <scope>NUCLEOTIDE SEQUENCE</scope>
    <source>
        <strain evidence="9">720a</strain>
    </source>
</reference>
<feature type="transmembrane region" description="Helical" evidence="7">
    <location>
        <begin position="809"/>
        <end position="829"/>
    </location>
</feature>
<evidence type="ECO:0000259" key="8">
    <source>
        <dbReference type="Pfam" id="PF02687"/>
    </source>
</evidence>
<keyword evidence="10" id="KW-1185">Reference proteome</keyword>
<feature type="transmembrane region" description="Helical" evidence="7">
    <location>
        <begin position="582"/>
        <end position="606"/>
    </location>
</feature>
<keyword evidence="5 7" id="KW-0472">Membrane</keyword>
<name>A0A941DUQ6_9BACI</name>
<protein>
    <submittedName>
        <fullName evidence="9">ABC transporter permease</fullName>
    </submittedName>
</protein>
<evidence type="ECO:0000313" key="10">
    <source>
        <dbReference type="Proteomes" id="UP000675284"/>
    </source>
</evidence>
<feature type="transmembrane region" description="Helical" evidence="7">
    <location>
        <begin position="683"/>
        <end position="706"/>
    </location>
</feature>
<accession>A0A941DUQ6</accession>
<feature type="transmembrane region" description="Helical" evidence="7">
    <location>
        <begin position="859"/>
        <end position="880"/>
    </location>
</feature>